<comment type="caution">
    <text evidence="2">The sequence shown here is derived from an EMBL/GenBank/DDBJ whole genome shotgun (WGS) entry which is preliminary data.</text>
</comment>
<feature type="region of interest" description="Disordered" evidence="1">
    <location>
        <begin position="126"/>
        <end position="151"/>
    </location>
</feature>
<reference evidence="2 3" key="1">
    <citation type="journal article" date="2023" name="Antonie Van Leeuwenhoek">
        <title>Mesoterricola silvestris gen. nov., sp. nov., Mesoterricola sediminis sp. nov., Geothrix oryzae sp. nov., Geothrix edaphica sp. nov., Geothrix rubra sp. nov., and Geothrix limicola sp. nov., six novel members of Acidobacteriota isolated from soils.</title>
        <authorList>
            <person name="Itoh H."/>
            <person name="Sugisawa Y."/>
            <person name="Mise K."/>
            <person name="Xu Z."/>
            <person name="Kuniyasu M."/>
            <person name="Ushijima N."/>
            <person name="Kawano K."/>
            <person name="Kobayashi E."/>
            <person name="Shiratori Y."/>
            <person name="Masuda Y."/>
            <person name="Senoo K."/>
        </authorList>
    </citation>
    <scope>NUCLEOTIDE SEQUENCE [LARGE SCALE GENOMIC DNA]</scope>
    <source>
        <strain evidence="2 3">Red804</strain>
    </source>
</reference>
<evidence type="ECO:0000256" key="1">
    <source>
        <dbReference type="SAM" id="MobiDB-lite"/>
    </source>
</evidence>
<keyword evidence="3" id="KW-1185">Reference proteome</keyword>
<dbReference type="EMBL" id="BSDE01000007">
    <property type="protein sequence ID" value="GLH74541.1"/>
    <property type="molecule type" value="Genomic_DNA"/>
</dbReference>
<name>A0ABQ5QJJ3_9BACT</name>
<protein>
    <recommendedName>
        <fullName evidence="4">STAS/SEC14 domain-containing protein</fullName>
    </recommendedName>
</protein>
<evidence type="ECO:0000313" key="3">
    <source>
        <dbReference type="Proteomes" id="UP001165069"/>
    </source>
</evidence>
<dbReference type="Proteomes" id="UP001165069">
    <property type="component" value="Unassembled WGS sequence"/>
</dbReference>
<gene>
    <name evidence="2" type="ORF">GETHLI_30430</name>
</gene>
<evidence type="ECO:0008006" key="4">
    <source>
        <dbReference type="Google" id="ProtNLM"/>
    </source>
</evidence>
<organism evidence="2 3">
    <name type="scientific">Geothrix limicola</name>
    <dbReference type="NCBI Taxonomy" id="2927978"/>
    <lineage>
        <taxon>Bacteria</taxon>
        <taxon>Pseudomonadati</taxon>
        <taxon>Acidobacteriota</taxon>
        <taxon>Holophagae</taxon>
        <taxon>Holophagales</taxon>
        <taxon>Holophagaceae</taxon>
        <taxon>Geothrix</taxon>
    </lineage>
</organism>
<evidence type="ECO:0000313" key="2">
    <source>
        <dbReference type="EMBL" id="GLH74541.1"/>
    </source>
</evidence>
<sequence length="151" mass="16714">MYQIARQPHGFRITLSGLISKEEMAAWVSASQAALAQAPKAFGVLVDMRGLKLLSDESRALMSEGQRHYKAAGMLRSAVILDSMLLTLQFKAIAKETGIYEWERYLSATTTDFEKMALAWIVEGLDPDKRQGPTHPSLKPSLKRKSASESS</sequence>
<proteinExistence type="predicted"/>
<accession>A0ABQ5QJJ3</accession>